<comment type="pathway">
    <text evidence="12">Steroid hormone biosynthesis; dafachronic acid biosynthesis.</text>
</comment>
<keyword evidence="10" id="KW-0411">Iron-sulfur</keyword>
<evidence type="ECO:0000256" key="7">
    <source>
        <dbReference type="ARBA" id="ARBA00022989"/>
    </source>
</evidence>
<evidence type="ECO:0000256" key="13">
    <source>
        <dbReference type="ARBA" id="ARBA00025729"/>
    </source>
</evidence>
<comment type="catalytic activity">
    <reaction evidence="15">
        <text>cholesterol + NADH + O2 + H(+) = 7-dehydrocholesterol + NAD(+) + 2 H2O</text>
        <dbReference type="Rhea" id="RHEA:51644"/>
        <dbReference type="ChEBI" id="CHEBI:15377"/>
        <dbReference type="ChEBI" id="CHEBI:15378"/>
        <dbReference type="ChEBI" id="CHEBI:15379"/>
        <dbReference type="ChEBI" id="CHEBI:16113"/>
        <dbReference type="ChEBI" id="CHEBI:17759"/>
        <dbReference type="ChEBI" id="CHEBI:57540"/>
        <dbReference type="ChEBI" id="CHEBI:57945"/>
        <dbReference type="EC" id="1.14.19.21"/>
    </reaction>
    <physiologicalReaction direction="left-to-right" evidence="15">
        <dbReference type="Rhea" id="RHEA:51645"/>
    </physiologicalReaction>
</comment>
<comment type="catalytic activity">
    <reaction evidence="16">
        <text>cholesterol + NADPH + O2 + H(+) = 7-dehydrocholesterol + NADP(+) + 2 H2O</text>
        <dbReference type="Rhea" id="RHEA:45024"/>
        <dbReference type="ChEBI" id="CHEBI:15377"/>
        <dbReference type="ChEBI" id="CHEBI:15378"/>
        <dbReference type="ChEBI" id="CHEBI:15379"/>
        <dbReference type="ChEBI" id="CHEBI:16113"/>
        <dbReference type="ChEBI" id="CHEBI:17759"/>
        <dbReference type="ChEBI" id="CHEBI:57783"/>
        <dbReference type="ChEBI" id="CHEBI:58349"/>
        <dbReference type="EC" id="1.14.19.21"/>
    </reaction>
    <physiologicalReaction direction="left-to-right" evidence="16">
        <dbReference type="Rhea" id="RHEA:45025"/>
    </physiologicalReaction>
</comment>
<reference evidence="18 19" key="1">
    <citation type="submission" date="2021-08" db="EMBL/GenBank/DDBJ databases">
        <authorList>
            <person name="Tuo L."/>
        </authorList>
    </citation>
    <scope>NUCLEOTIDE SEQUENCE [LARGE SCALE GENOMIC DNA]</scope>
    <source>
        <strain evidence="18 19">JCM 31229</strain>
    </source>
</reference>
<evidence type="ECO:0000256" key="2">
    <source>
        <dbReference type="ARBA" id="ARBA00004370"/>
    </source>
</evidence>
<keyword evidence="9" id="KW-0408">Iron</keyword>
<evidence type="ECO:0000256" key="10">
    <source>
        <dbReference type="ARBA" id="ARBA00023014"/>
    </source>
</evidence>
<keyword evidence="6" id="KW-0479">Metal-binding</keyword>
<evidence type="ECO:0000256" key="8">
    <source>
        <dbReference type="ARBA" id="ARBA00023002"/>
    </source>
</evidence>
<dbReference type="SUPFAM" id="SSF50022">
    <property type="entry name" value="ISP domain"/>
    <property type="match status" value="1"/>
</dbReference>
<evidence type="ECO:0000256" key="4">
    <source>
        <dbReference type="ARBA" id="ARBA00022692"/>
    </source>
</evidence>
<protein>
    <recommendedName>
        <fullName evidence="14">cholesterol 7-desaturase</fullName>
        <ecNumber evidence="14">1.14.19.21</ecNumber>
    </recommendedName>
</protein>
<gene>
    <name evidence="18" type="ORF">K7G82_05640</name>
</gene>
<dbReference type="InterPro" id="IPR036922">
    <property type="entry name" value="Rieske_2Fe-2S_sf"/>
</dbReference>
<evidence type="ECO:0000256" key="9">
    <source>
        <dbReference type="ARBA" id="ARBA00023004"/>
    </source>
</evidence>
<evidence type="ECO:0000256" key="5">
    <source>
        <dbReference type="ARBA" id="ARBA00022714"/>
    </source>
</evidence>
<keyword evidence="11" id="KW-0472">Membrane</keyword>
<dbReference type="Proteomes" id="UP000706039">
    <property type="component" value="Unassembled WGS sequence"/>
</dbReference>
<dbReference type="InterPro" id="IPR017941">
    <property type="entry name" value="Rieske_2Fe-2S"/>
</dbReference>
<dbReference type="SUPFAM" id="SSF55961">
    <property type="entry name" value="Bet v1-like"/>
    <property type="match status" value="1"/>
</dbReference>
<evidence type="ECO:0000313" key="18">
    <source>
        <dbReference type="EMBL" id="MBY8821763.1"/>
    </source>
</evidence>
<comment type="similarity">
    <text evidence="13">Belongs to the cholesterol 7-desaturase family.</text>
</comment>
<dbReference type="PROSITE" id="PS51296">
    <property type="entry name" value="RIESKE"/>
    <property type="match status" value="1"/>
</dbReference>
<accession>A0ABS7PKK4</accession>
<keyword evidence="19" id="KW-1185">Reference proteome</keyword>
<comment type="cofactor">
    <cofactor evidence="1">
        <name>Fe cation</name>
        <dbReference type="ChEBI" id="CHEBI:24875"/>
    </cofactor>
</comment>
<evidence type="ECO:0000256" key="14">
    <source>
        <dbReference type="ARBA" id="ARBA00026095"/>
    </source>
</evidence>
<name>A0ABS7PKK4_9SPHN</name>
<evidence type="ECO:0000256" key="15">
    <source>
        <dbReference type="ARBA" id="ARBA00047853"/>
    </source>
</evidence>
<comment type="subcellular location">
    <subcellularLocation>
        <location evidence="2">Membrane</location>
    </subcellularLocation>
</comment>
<evidence type="ECO:0000256" key="3">
    <source>
        <dbReference type="ARBA" id="ARBA00004972"/>
    </source>
</evidence>
<dbReference type="Gene3D" id="3.90.380.10">
    <property type="entry name" value="Naphthalene 1,2-dioxygenase Alpha Subunit, Chain A, domain 1"/>
    <property type="match status" value="1"/>
</dbReference>
<dbReference type="RefSeq" id="WP_222988849.1">
    <property type="nucleotide sequence ID" value="NZ_JAINVV010000003.1"/>
</dbReference>
<evidence type="ECO:0000256" key="6">
    <source>
        <dbReference type="ARBA" id="ARBA00022723"/>
    </source>
</evidence>
<comment type="pathway">
    <text evidence="3">Hormone biosynthesis.</text>
</comment>
<keyword evidence="7" id="KW-1133">Transmembrane helix</keyword>
<dbReference type="InterPro" id="IPR050584">
    <property type="entry name" value="Cholesterol_7-desaturase"/>
</dbReference>
<evidence type="ECO:0000256" key="11">
    <source>
        <dbReference type="ARBA" id="ARBA00023136"/>
    </source>
</evidence>
<comment type="caution">
    <text evidence="18">The sequence shown here is derived from an EMBL/GenBank/DDBJ whole genome shotgun (WGS) entry which is preliminary data.</text>
</comment>
<dbReference type="EMBL" id="JAINVV010000003">
    <property type="protein sequence ID" value="MBY8821763.1"/>
    <property type="molecule type" value="Genomic_DNA"/>
</dbReference>
<organism evidence="18 19">
    <name type="scientific">Sphingomonas colocasiae</name>
    <dbReference type="NCBI Taxonomy" id="1848973"/>
    <lineage>
        <taxon>Bacteria</taxon>
        <taxon>Pseudomonadati</taxon>
        <taxon>Pseudomonadota</taxon>
        <taxon>Alphaproteobacteria</taxon>
        <taxon>Sphingomonadales</taxon>
        <taxon>Sphingomonadaceae</taxon>
        <taxon>Sphingomonas</taxon>
    </lineage>
</organism>
<keyword evidence="5" id="KW-0001">2Fe-2S</keyword>
<evidence type="ECO:0000313" key="19">
    <source>
        <dbReference type="Proteomes" id="UP000706039"/>
    </source>
</evidence>
<keyword evidence="4" id="KW-0812">Transmembrane</keyword>
<dbReference type="CDD" id="cd03469">
    <property type="entry name" value="Rieske_RO_Alpha_N"/>
    <property type="match status" value="1"/>
</dbReference>
<dbReference type="Pfam" id="PF00355">
    <property type="entry name" value="Rieske"/>
    <property type="match status" value="1"/>
</dbReference>
<proteinExistence type="inferred from homology"/>
<dbReference type="Gene3D" id="2.102.10.10">
    <property type="entry name" value="Rieske [2Fe-2S] iron-sulphur domain"/>
    <property type="match status" value="1"/>
</dbReference>
<dbReference type="PANTHER" id="PTHR21266:SF32">
    <property type="entry name" value="CHOLESTEROL 7-DESATURASE NVD"/>
    <property type="match status" value="1"/>
</dbReference>
<dbReference type="Pfam" id="PF19298">
    <property type="entry name" value="KshA_C"/>
    <property type="match status" value="1"/>
</dbReference>
<evidence type="ECO:0000256" key="1">
    <source>
        <dbReference type="ARBA" id="ARBA00001962"/>
    </source>
</evidence>
<dbReference type="PANTHER" id="PTHR21266">
    <property type="entry name" value="IRON-SULFUR DOMAIN CONTAINING PROTEIN"/>
    <property type="match status" value="1"/>
</dbReference>
<feature type="domain" description="Rieske" evidence="17">
    <location>
        <begin position="18"/>
        <end position="130"/>
    </location>
</feature>
<evidence type="ECO:0000256" key="12">
    <source>
        <dbReference type="ARBA" id="ARBA00025712"/>
    </source>
</evidence>
<sequence>MARTKDYNLGDFDFPRGWFMIADAAELGERPLPLRFFGKDFALFRGQSGRLVLLDAHCSHMGAHLAGSADASIVVHGEQIEGDSIRCPYHGWRYNHEGQADDIPGFDGPCPKAAKLASYRVRDVMGAIMMWHDPEGGEPDFDPPALAEWDLPNWVNGDYDHLGRLEIHPQEILDNMADSNHLGPTHGSPCEYFENEFKGHLYYQRQGGFRREYDAYLMTYTWYTGPGLLLSRQAIGDIRSIEFIFHTPVEDGVVQVWHNNLLMVANPVPTAEDRGRAKAIQNEVLAAFRQDFAIWTSKVPALRIMSVPTERNFKLGRNWYRQFYNPRDRAGDVHRSTDGRHVPIHKLPPYEMSLELEG</sequence>
<evidence type="ECO:0000259" key="17">
    <source>
        <dbReference type="PROSITE" id="PS51296"/>
    </source>
</evidence>
<dbReference type="InterPro" id="IPR045605">
    <property type="entry name" value="KshA-like_C"/>
</dbReference>
<evidence type="ECO:0000256" key="16">
    <source>
        <dbReference type="ARBA" id="ARBA00049548"/>
    </source>
</evidence>
<keyword evidence="8" id="KW-0560">Oxidoreductase</keyword>
<dbReference type="EC" id="1.14.19.21" evidence="14"/>